<proteinExistence type="predicted"/>
<evidence type="ECO:0000313" key="1">
    <source>
        <dbReference type="EMBL" id="OBZ68619.1"/>
    </source>
</evidence>
<evidence type="ECO:0000313" key="2">
    <source>
        <dbReference type="Proteomes" id="UP000092993"/>
    </source>
</evidence>
<dbReference type="Proteomes" id="UP000092993">
    <property type="component" value="Unassembled WGS sequence"/>
</dbReference>
<organism evidence="1 2">
    <name type="scientific">Grifola frondosa</name>
    <name type="common">Maitake</name>
    <name type="synonym">Polyporus frondosus</name>
    <dbReference type="NCBI Taxonomy" id="5627"/>
    <lineage>
        <taxon>Eukaryota</taxon>
        <taxon>Fungi</taxon>
        <taxon>Dikarya</taxon>
        <taxon>Basidiomycota</taxon>
        <taxon>Agaricomycotina</taxon>
        <taxon>Agaricomycetes</taxon>
        <taxon>Polyporales</taxon>
        <taxon>Grifolaceae</taxon>
        <taxon>Grifola</taxon>
    </lineage>
</organism>
<keyword evidence="2" id="KW-1185">Reference proteome</keyword>
<sequence>MFVFEHSKKQESLSALCCIPHDRYPISTLDVSTRRQHAIISNHSNRRNRTTHLAGHPSGPLPSYDSHVLGASATYTRSILNEFVVSWLRRQQI</sequence>
<name>A0A1C7LX76_GRIFR</name>
<reference evidence="1 2" key="1">
    <citation type="submission" date="2016-03" db="EMBL/GenBank/DDBJ databases">
        <title>Whole genome sequencing of Grifola frondosa 9006-11.</title>
        <authorList>
            <person name="Min B."/>
            <person name="Park H."/>
            <person name="Kim J.-G."/>
            <person name="Cho H."/>
            <person name="Oh Y.-L."/>
            <person name="Kong W.-S."/>
            <person name="Choi I.-G."/>
        </authorList>
    </citation>
    <scope>NUCLEOTIDE SEQUENCE [LARGE SCALE GENOMIC DNA]</scope>
    <source>
        <strain evidence="1 2">9006-11</strain>
    </source>
</reference>
<dbReference type="AlphaFoldDB" id="A0A1C7LX76"/>
<comment type="caution">
    <text evidence="1">The sequence shown here is derived from an EMBL/GenBank/DDBJ whole genome shotgun (WGS) entry which is preliminary data.</text>
</comment>
<protein>
    <submittedName>
        <fullName evidence="1">Uncharacterized protein</fullName>
    </submittedName>
</protein>
<gene>
    <name evidence="1" type="ORF">A0H81_11534</name>
</gene>
<dbReference type="EMBL" id="LUGG01000020">
    <property type="protein sequence ID" value="OBZ68619.1"/>
    <property type="molecule type" value="Genomic_DNA"/>
</dbReference>
<accession>A0A1C7LX76</accession>